<dbReference type="GO" id="GO:0005783">
    <property type="term" value="C:endoplasmic reticulum"/>
    <property type="evidence" value="ECO:0007669"/>
    <property type="project" value="TreeGrafter"/>
</dbReference>
<dbReference type="GO" id="GO:0030134">
    <property type="term" value="C:COPII-coated ER to Golgi transport vesicle"/>
    <property type="evidence" value="ECO:0007669"/>
    <property type="project" value="TreeGrafter"/>
</dbReference>
<feature type="domain" description="Endoplasmic reticulum vesicle transporter C-terminal" evidence="7">
    <location>
        <begin position="156"/>
        <end position="340"/>
    </location>
</feature>
<keyword evidence="10" id="KW-1185">Reference proteome</keyword>
<evidence type="ECO:0008006" key="11">
    <source>
        <dbReference type="Google" id="ProtNLM"/>
    </source>
</evidence>
<dbReference type="InterPro" id="IPR039542">
    <property type="entry name" value="Erv_N"/>
</dbReference>
<keyword evidence="3 6" id="KW-0812">Transmembrane</keyword>
<dbReference type="Proteomes" id="UP001205105">
    <property type="component" value="Unassembled WGS sequence"/>
</dbReference>
<dbReference type="GO" id="GO:0016020">
    <property type="term" value="C:membrane"/>
    <property type="evidence" value="ECO:0007669"/>
    <property type="project" value="UniProtKB-SubCell"/>
</dbReference>
<evidence type="ECO:0000313" key="9">
    <source>
        <dbReference type="EMBL" id="KAI7843332.1"/>
    </source>
</evidence>
<evidence type="ECO:0000256" key="1">
    <source>
        <dbReference type="ARBA" id="ARBA00004141"/>
    </source>
</evidence>
<proteinExistence type="inferred from homology"/>
<feature type="transmembrane region" description="Helical" evidence="6">
    <location>
        <begin position="27"/>
        <end position="45"/>
    </location>
</feature>
<dbReference type="AlphaFoldDB" id="A0AAD5DS77"/>
<evidence type="ECO:0000313" key="10">
    <source>
        <dbReference type="Proteomes" id="UP001205105"/>
    </source>
</evidence>
<dbReference type="InterPro" id="IPR045888">
    <property type="entry name" value="Erv"/>
</dbReference>
<keyword evidence="5 6" id="KW-0472">Membrane</keyword>
<dbReference type="PANTHER" id="PTHR10984">
    <property type="entry name" value="ENDOPLASMIC RETICULUM-GOLGI INTERMEDIATE COMPARTMENT PROTEIN"/>
    <property type="match status" value="1"/>
</dbReference>
<evidence type="ECO:0000259" key="8">
    <source>
        <dbReference type="Pfam" id="PF13850"/>
    </source>
</evidence>
<feature type="transmembrane region" description="Helical" evidence="6">
    <location>
        <begin position="321"/>
        <end position="339"/>
    </location>
</feature>
<evidence type="ECO:0000256" key="6">
    <source>
        <dbReference type="SAM" id="Phobius"/>
    </source>
</evidence>
<protein>
    <recommendedName>
        <fullName evidence="11">Endoplasmic reticulum-Golgi intermediate compartment protein 3</fullName>
    </recommendedName>
</protein>
<name>A0AAD5DS77_9CHLO</name>
<evidence type="ECO:0000256" key="4">
    <source>
        <dbReference type="ARBA" id="ARBA00022989"/>
    </source>
</evidence>
<comment type="similarity">
    <text evidence="2">Belongs to the ERGIC family.</text>
</comment>
<evidence type="ECO:0000256" key="3">
    <source>
        <dbReference type="ARBA" id="ARBA00022692"/>
    </source>
</evidence>
<keyword evidence="4 6" id="KW-1133">Transmembrane helix</keyword>
<dbReference type="EMBL" id="JADXDR010000040">
    <property type="protein sequence ID" value="KAI7843332.1"/>
    <property type="molecule type" value="Genomic_DNA"/>
</dbReference>
<comment type="caution">
    <text evidence="9">The sequence shown here is derived from an EMBL/GenBank/DDBJ whole genome shotgun (WGS) entry which is preliminary data.</text>
</comment>
<evidence type="ECO:0000256" key="5">
    <source>
        <dbReference type="ARBA" id="ARBA00023136"/>
    </source>
</evidence>
<dbReference type="PANTHER" id="PTHR10984:SF25">
    <property type="entry name" value="ENDOPLASMIC RETICULUM-GOLGI INTERMEDIATE COMPARTMENT PROTEIN 3"/>
    <property type="match status" value="1"/>
</dbReference>
<evidence type="ECO:0000256" key="2">
    <source>
        <dbReference type="ARBA" id="ARBA00005648"/>
    </source>
</evidence>
<feature type="domain" description="Endoplasmic reticulum vesicle transporter N-terminal" evidence="8">
    <location>
        <begin position="8"/>
        <end position="97"/>
    </location>
</feature>
<accession>A0AAD5DS77</accession>
<sequence>MHGKRWKLSQLAAFSHAQDHLKVQTVGGGIVTLLGVCLALILFVSEARQCLSVRRVQEMSVDVARGEDLRVTFNLTFPALPCEALLLDAGDVSGKWQTESKLAVARNGEVHKHSVDLYGNWLKLAEYTPPMGGEWDNPFVLRVDQQELTDIAEAIKRHEGCNIYGWLQVARVAGNIHFAVRPEALFLSKNAEEIKEALRQRQVLVHGLGAELHPDASKLNMSHIVHTLRFGPPFPGQANPLEGSSEIDRKSTGIDKYFLKVVPTDYYTLWGRKTHTYQYSVTSYYQQFKGGEEMPPAVYLLYDASPIRVELRDTRPGVLRLLVRICAVVGGAFAVTGLLDKIIEGLLRDVRKALRSSGAASHTHAH</sequence>
<dbReference type="Pfam" id="PF13850">
    <property type="entry name" value="ERGIC_N"/>
    <property type="match status" value="1"/>
</dbReference>
<dbReference type="InterPro" id="IPR012936">
    <property type="entry name" value="Erv_C"/>
</dbReference>
<organism evidence="9 10">
    <name type="scientific">Chlorella ohadii</name>
    <dbReference type="NCBI Taxonomy" id="2649997"/>
    <lineage>
        <taxon>Eukaryota</taxon>
        <taxon>Viridiplantae</taxon>
        <taxon>Chlorophyta</taxon>
        <taxon>core chlorophytes</taxon>
        <taxon>Trebouxiophyceae</taxon>
        <taxon>Chlorellales</taxon>
        <taxon>Chlorellaceae</taxon>
        <taxon>Chlorella clade</taxon>
        <taxon>Chlorella</taxon>
    </lineage>
</organism>
<gene>
    <name evidence="9" type="ORF">COHA_003030</name>
</gene>
<reference evidence="9" key="1">
    <citation type="submission" date="2020-11" db="EMBL/GenBank/DDBJ databases">
        <title>Chlorella ohadii genome sequencing and assembly.</title>
        <authorList>
            <person name="Murik O."/>
            <person name="Treves H."/>
            <person name="Kedem I."/>
            <person name="Shotland Y."/>
            <person name="Kaplan A."/>
        </authorList>
    </citation>
    <scope>NUCLEOTIDE SEQUENCE</scope>
    <source>
        <strain evidence="9">1</strain>
    </source>
</reference>
<dbReference type="Pfam" id="PF07970">
    <property type="entry name" value="COPIIcoated_ERV"/>
    <property type="match status" value="1"/>
</dbReference>
<evidence type="ECO:0000259" key="7">
    <source>
        <dbReference type="Pfam" id="PF07970"/>
    </source>
</evidence>
<comment type="subcellular location">
    <subcellularLocation>
        <location evidence="1">Membrane</location>
        <topology evidence="1">Multi-pass membrane protein</topology>
    </subcellularLocation>
</comment>